<dbReference type="SUPFAM" id="SSF109604">
    <property type="entry name" value="HD-domain/PDEase-like"/>
    <property type="match status" value="1"/>
</dbReference>
<dbReference type="SMART" id="SM00471">
    <property type="entry name" value="HDc"/>
    <property type="match status" value="1"/>
</dbReference>
<dbReference type="PANTHER" id="PTHR33594:SF1">
    <property type="entry name" value="HD_PDEASE DOMAIN-CONTAINING PROTEIN"/>
    <property type="match status" value="1"/>
</dbReference>
<evidence type="ECO:0000313" key="2">
    <source>
        <dbReference type="EMBL" id="GGN91061.1"/>
    </source>
</evidence>
<protein>
    <submittedName>
        <fullName evidence="2">Phosphohydrolase</fullName>
    </submittedName>
</protein>
<sequence length="228" mass="26076">MDHTNGENTKELRQQDILHAAAALAKSTLEHEGSGHDWWHIYRVTELAKHIAAEEGADLFICELAALLHDLADEKLVDDHEEGMKQTENWMLEHGVTREETAHVMEIISTMSFRGGTGLPMSTLEGRIVQDADRIDALGAIGIARTFVYSGKKGRPMYDPSIPVRHHMTPEEYRNGKDTGINHFHEKLLKLKDLMNTQAGRRIAEDRHVFMEQFLQRFEREWNGINEI</sequence>
<gene>
    <name evidence="2" type="ORF">GCM10010969_02250</name>
</gene>
<feature type="domain" description="HD" evidence="1">
    <location>
        <begin position="37"/>
        <end position="138"/>
    </location>
</feature>
<dbReference type="Proteomes" id="UP000606653">
    <property type="component" value="Unassembled WGS sequence"/>
</dbReference>
<reference evidence="3" key="1">
    <citation type="journal article" date="2019" name="Int. J. Syst. Evol. Microbiol.">
        <title>The Global Catalogue of Microorganisms (GCM) 10K type strain sequencing project: providing services to taxonomists for standard genome sequencing and annotation.</title>
        <authorList>
            <consortium name="The Broad Institute Genomics Platform"/>
            <consortium name="The Broad Institute Genome Sequencing Center for Infectious Disease"/>
            <person name="Wu L."/>
            <person name="Ma J."/>
        </authorList>
    </citation>
    <scope>NUCLEOTIDE SEQUENCE [LARGE SCALE GENOMIC DNA]</scope>
    <source>
        <strain evidence="3">CGMCC 1.6964</strain>
    </source>
</reference>
<dbReference type="InterPro" id="IPR003607">
    <property type="entry name" value="HD/PDEase_dom"/>
</dbReference>
<dbReference type="EMBL" id="BMLN01000001">
    <property type="protein sequence ID" value="GGN91061.1"/>
    <property type="molecule type" value="Genomic_DNA"/>
</dbReference>
<dbReference type="CDD" id="cd00077">
    <property type="entry name" value="HDc"/>
    <property type="match status" value="1"/>
</dbReference>
<organism evidence="2 3">
    <name type="scientific">Saccharibacillus kuerlensis</name>
    <dbReference type="NCBI Taxonomy" id="459527"/>
    <lineage>
        <taxon>Bacteria</taxon>
        <taxon>Bacillati</taxon>
        <taxon>Bacillota</taxon>
        <taxon>Bacilli</taxon>
        <taxon>Bacillales</taxon>
        <taxon>Paenibacillaceae</taxon>
        <taxon>Saccharibacillus</taxon>
    </lineage>
</organism>
<name>A0ABQ2KRE5_9BACL</name>
<dbReference type="InterPro" id="IPR006674">
    <property type="entry name" value="HD_domain"/>
</dbReference>
<dbReference type="PROSITE" id="PS51831">
    <property type="entry name" value="HD"/>
    <property type="match status" value="1"/>
</dbReference>
<proteinExistence type="predicted"/>
<dbReference type="Pfam" id="PF01966">
    <property type="entry name" value="HD"/>
    <property type="match status" value="1"/>
</dbReference>
<keyword evidence="3" id="KW-1185">Reference proteome</keyword>
<dbReference type="Gene3D" id="1.20.58.1910">
    <property type="match status" value="1"/>
</dbReference>
<dbReference type="Gene3D" id="1.10.472.50">
    <property type="entry name" value="HD-domain/PDEase-like"/>
    <property type="match status" value="1"/>
</dbReference>
<accession>A0ABQ2KRE5</accession>
<dbReference type="RefSeq" id="WP_018975161.1">
    <property type="nucleotide sequence ID" value="NZ_BMLN01000001.1"/>
</dbReference>
<evidence type="ECO:0000259" key="1">
    <source>
        <dbReference type="PROSITE" id="PS51831"/>
    </source>
</evidence>
<comment type="caution">
    <text evidence="2">The sequence shown here is derived from an EMBL/GenBank/DDBJ whole genome shotgun (WGS) entry which is preliminary data.</text>
</comment>
<dbReference type="PANTHER" id="PTHR33594">
    <property type="entry name" value="SUPERFAMILY HYDROLASE, PUTATIVE (AFU_ORTHOLOGUE AFUA_1G03035)-RELATED"/>
    <property type="match status" value="1"/>
</dbReference>
<evidence type="ECO:0000313" key="3">
    <source>
        <dbReference type="Proteomes" id="UP000606653"/>
    </source>
</evidence>